<comment type="pathway">
    <text evidence="3">Cofactor biosynthesis; NAD(+) biosynthesis; deamido-NAD(+) from nicotinate D-ribonucleotide: step 1/1.</text>
</comment>
<dbReference type="FunFam" id="3.40.50.620:FF:000074">
    <property type="entry name" value="Nicotinamide-nucleotide adenylyltransferase"/>
    <property type="match status" value="1"/>
</dbReference>
<comment type="similarity">
    <text evidence="4 15">Belongs to the eukaryotic NMN adenylyltransferase family.</text>
</comment>
<dbReference type="EC" id="2.7.7.18" evidence="15"/>
<comment type="catalytic activity">
    <reaction evidence="14 15">
        <text>beta-nicotinamide D-ribonucleotide + ATP + H(+) = diphosphate + NAD(+)</text>
        <dbReference type="Rhea" id="RHEA:21360"/>
        <dbReference type="ChEBI" id="CHEBI:14649"/>
        <dbReference type="ChEBI" id="CHEBI:15378"/>
        <dbReference type="ChEBI" id="CHEBI:30616"/>
        <dbReference type="ChEBI" id="CHEBI:33019"/>
        <dbReference type="ChEBI" id="CHEBI:57540"/>
        <dbReference type="EC" id="2.7.7.1"/>
    </reaction>
</comment>
<evidence type="ECO:0000256" key="4">
    <source>
        <dbReference type="ARBA" id="ARBA00007064"/>
    </source>
</evidence>
<dbReference type="GO" id="GO:0005634">
    <property type="term" value="C:nucleus"/>
    <property type="evidence" value="ECO:0007669"/>
    <property type="project" value="UniProtKB-SubCell"/>
</dbReference>
<keyword evidence="9 15" id="KW-0547">Nucleotide-binding</keyword>
<evidence type="ECO:0000256" key="10">
    <source>
        <dbReference type="ARBA" id="ARBA00022840"/>
    </source>
</evidence>
<evidence type="ECO:0000256" key="12">
    <source>
        <dbReference type="ARBA" id="ARBA00023242"/>
    </source>
</evidence>
<comment type="catalytic activity">
    <reaction evidence="13 15">
        <text>nicotinate beta-D-ribonucleotide + ATP + H(+) = deamido-NAD(+) + diphosphate</text>
        <dbReference type="Rhea" id="RHEA:22860"/>
        <dbReference type="ChEBI" id="CHEBI:15378"/>
        <dbReference type="ChEBI" id="CHEBI:30616"/>
        <dbReference type="ChEBI" id="CHEBI:33019"/>
        <dbReference type="ChEBI" id="CHEBI:57502"/>
        <dbReference type="ChEBI" id="CHEBI:58437"/>
        <dbReference type="EC" id="2.7.7.18"/>
    </reaction>
</comment>
<dbReference type="InterPro" id="IPR014729">
    <property type="entry name" value="Rossmann-like_a/b/a_fold"/>
</dbReference>
<keyword evidence="19" id="KW-1185">Reference proteome</keyword>
<dbReference type="CDD" id="cd09286">
    <property type="entry name" value="NMNAT_Eukarya"/>
    <property type="match status" value="1"/>
</dbReference>
<keyword evidence="12" id="KW-0539">Nucleus</keyword>
<feature type="compositionally biased region" description="Basic and acidic residues" evidence="16">
    <location>
        <begin position="297"/>
        <end position="310"/>
    </location>
</feature>
<feature type="region of interest" description="Disordered" evidence="16">
    <location>
        <begin position="1"/>
        <end position="28"/>
    </location>
</feature>
<keyword evidence="7 15" id="KW-0808">Transferase</keyword>
<reference evidence="19" key="1">
    <citation type="journal article" date="2013" name="Genome Announc.">
        <title>Draft genome sequence of the ascomycete Phaeoacremonium aleophilum strain UCR-PA7, a causal agent of the esca disease complex in grapevines.</title>
        <authorList>
            <person name="Blanco-Ulate B."/>
            <person name="Rolshausen P."/>
            <person name="Cantu D."/>
        </authorList>
    </citation>
    <scope>NUCLEOTIDE SEQUENCE [LARGE SCALE GENOMIC DNA]</scope>
    <source>
        <strain evidence="19">UCR-PA7</strain>
    </source>
</reference>
<feature type="domain" description="Cytidyltransferase-like" evidence="17">
    <location>
        <begin position="56"/>
        <end position="243"/>
    </location>
</feature>
<evidence type="ECO:0000256" key="6">
    <source>
        <dbReference type="ARBA" id="ARBA00022642"/>
    </source>
</evidence>
<dbReference type="KEGG" id="tmn:UCRPA7_4731"/>
<evidence type="ECO:0000256" key="14">
    <source>
        <dbReference type="ARBA" id="ARBA00049001"/>
    </source>
</evidence>
<dbReference type="GO" id="GO:0009435">
    <property type="term" value="P:NAD+ biosynthetic process"/>
    <property type="evidence" value="ECO:0007669"/>
    <property type="project" value="UniProtKB-UniPathway"/>
</dbReference>
<dbReference type="NCBIfam" id="TIGR00482">
    <property type="entry name" value="nicotinate (nicotinamide) nucleotide adenylyltransferase"/>
    <property type="match status" value="1"/>
</dbReference>
<comment type="pathway">
    <text evidence="2 15">Cofactor biosynthesis; NAD(+) biosynthesis; NAD(+) from nicotinamide D-ribonucleotide: step 1/1.</text>
</comment>
<dbReference type="SUPFAM" id="SSF52374">
    <property type="entry name" value="Nucleotidylyl transferase"/>
    <property type="match status" value="1"/>
</dbReference>
<dbReference type="InterPro" id="IPR004821">
    <property type="entry name" value="Cyt_trans-like"/>
</dbReference>
<dbReference type="HOGENOM" id="CLU_033366_0_1_1"/>
<keyword evidence="5" id="KW-0597">Phosphoprotein</keyword>
<evidence type="ECO:0000256" key="8">
    <source>
        <dbReference type="ARBA" id="ARBA00022695"/>
    </source>
</evidence>
<comment type="subcellular location">
    <subcellularLocation>
        <location evidence="1">Nucleus</location>
    </subcellularLocation>
</comment>
<protein>
    <recommendedName>
        <fullName evidence="15">Nicotinamide-nucleotide adenylyltransferase</fullName>
        <ecNumber evidence="15">2.7.7.1</ecNumber>
        <ecNumber evidence="15">2.7.7.18</ecNumber>
    </recommendedName>
</protein>
<dbReference type="InterPro" id="IPR045094">
    <property type="entry name" value="NMNAT_euk"/>
</dbReference>
<dbReference type="GO" id="GO:0000309">
    <property type="term" value="F:nicotinamide-nucleotide adenylyltransferase activity"/>
    <property type="evidence" value="ECO:0007669"/>
    <property type="project" value="UniProtKB-EC"/>
</dbReference>
<gene>
    <name evidence="18" type="ORF">UCRPA7_4731</name>
</gene>
<dbReference type="Proteomes" id="UP000014074">
    <property type="component" value="Unassembled WGS sequence"/>
</dbReference>
<keyword evidence="6 15" id="KW-0662">Pyridine nucleotide biosynthesis</keyword>
<dbReference type="eggNOG" id="KOG3199">
    <property type="taxonomic scope" value="Eukaryota"/>
</dbReference>
<dbReference type="EMBL" id="KB933129">
    <property type="protein sequence ID" value="EON99851.1"/>
    <property type="molecule type" value="Genomic_DNA"/>
</dbReference>
<evidence type="ECO:0000256" key="16">
    <source>
        <dbReference type="SAM" id="MobiDB-lite"/>
    </source>
</evidence>
<evidence type="ECO:0000256" key="15">
    <source>
        <dbReference type="RuleBase" id="RU362021"/>
    </source>
</evidence>
<accession>R8BKL8</accession>
<keyword evidence="11 15" id="KW-0520">NAD</keyword>
<proteinExistence type="inferred from homology"/>
<dbReference type="InterPro" id="IPR005248">
    <property type="entry name" value="NadD/NMNAT"/>
</dbReference>
<keyword evidence="10 15" id="KW-0067">ATP-binding</keyword>
<dbReference type="UniPathway" id="UPA00253">
    <property type="reaction ID" value="UER00332"/>
</dbReference>
<evidence type="ECO:0000256" key="1">
    <source>
        <dbReference type="ARBA" id="ARBA00004123"/>
    </source>
</evidence>
<dbReference type="Gene3D" id="3.40.50.620">
    <property type="entry name" value="HUPs"/>
    <property type="match status" value="1"/>
</dbReference>
<evidence type="ECO:0000313" key="19">
    <source>
        <dbReference type="Proteomes" id="UP000014074"/>
    </source>
</evidence>
<name>R8BKL8_PHAM7</name>
<dbReference type="PANTHER" id="PTHR12039">
    <property type="entry name" value="NICOTINAMIDE MONONUCLEOTIDE ADENYLYLTRANSFERASE"/>
    <property type="match status" value="1"/>
</dbReference>
<sequence>MTAPIDQNPQHEQDQAQSAPEQLVADSQMSPETYQFPSQRLVRRQKQAGKTPLVLVACGSFSPITYLHLRMFEMASDFVRFNTDFEVVGGFLSPVSDAYKKVGLAPAYHRIEMCELAARETSTWLSCDPWEAIQPDYVPTAEVLDHFDHEINEVLGGVEDVHGNRRPVRIALLAGADLIQTMSTPGVWSPRDLDHILRKYGTFIIERSGTDIEEALASLKQWQENIYVIQQVVQNDISSTKVRLFLKRDMSVRYLIPEPVIQHIEKNHLYEDPKKKEDDDKDKGKTLSSDAASQTDEPTKAESSRHASEG</sequence>
<feature type="region of interest" description="Disordered" evidence="16">
    <location>
        <begin position="267"/>
        <end position="310"/>
    </location>
</feature>
<dbReference type="OrthoDB" id="422187at2759"/>
<dbReference type="EC" id="2.7.7.1" evidence="15"/>
<evidence type="ECO:0000256" key="11">
    <source>
        <dbReference type="ARBA" id="ARBA00023027"/>
    </source>
</evidence>
<evidence type="ECO:0000259" key="17">
    <source>
        <dbReference type="Pfam" id="PF01467"/>
    </source>
</evidence>
<dbReference type="PANTHER" id="PTHR12039:SF0">
    <property type="entry name" value="NICOTINAMIDE-NUCLEOTIDE ADENYLYLTRANSFERASE"/>
    <property type="match status" value="1"/>
</dbReference>
<evidence type="ECO:0000256" key="3">
    <source>
        <dbReference type="ARBA" id="ARBA00005019"/>
    </source>
</evidence>
<dbReference type="Pfam" id="PF01467">
    <property type="entry name" value="CTP_transf_like"/>
    <property type="match status" value="1"/>
</dbReference>
<evidence type="ECO:0000256" key="5">
    <source>
        <dbReference type="ARBA" id="ARBA00022553"/>
    </source>
</evidence>
<evidence type="ECO:0000256" key="9">
    <source>
        <dbReference type="ARBA" id="ARBA00022741"/>
    </source>
</evidence>
<feature type="compositionally biased region" description="Basic and acidic residues" evidence="16">
    <location>
        <begin position="267"/>
        <end position="285"/>
    </location>
</feature>
<dbReference type="GO" id="GO:0004515">
    <property type="term" value="F:nicotinate-nucleotide adenylyltransferase activity"/>
    <property type="evidence" value="ECO:0007669"/>
    <property type="project" value="UniProtKB-EC"/>
</dbReference>
<evidence type="ECO:0000313" key="18">
    <source>
        <dbReference type="EMBL" id="EON99851.1"/>
    </source>
</evidence>
<evidence type="ECO:0000256" key="7">
    <source>
        <dbReference type="ARBA" id="ARBA00022679"/>
    </source>
</evidence>
<dbReference type="RefSeq" id="XP_007915473.1">
    <property type="nucleotide sequence ID" value="XM_007917282.1"/>
</dbReference>
<feature type="compositionally biased region" description="Polar residues" evidence="16">
    <location>
        <begin position="15"/>
        <end position="28"/>
    </location>
</feature>
<keyword evidence="8 15" id="KW-0548">Nucleotidyltransferase</keyword>
<dbReference type="AlphaFoldDB" id="R8BKL8"/>
<feature type="compositionally biased region" description="Polar residues" evidence="16">
    <location>
        <begin position="286"/>
        <end position="296"/>
    </location>
</feature>
<dbReference type="GeneID" id="19325212"/>
<dbReference type="GO" id="GO:0005524">
    <property type="term" value="F:ATP binding"/>
    <property type="evidence" value="ECO:0007669"/>
    <property type="project" value="UniProtKB-KW"/>
</dbReference>
<organism evidence="18 19">
    <name type="scientific">Phaeoacremonium minimum (strain UCR-PA7)</name>
    <name type="common">Esca disease fungus</name>
    <name type="synonym">Togninia minima</name>
    <dbReference type="NCBI Taxonomy" id="1286976"/>
    <lineage>
        <taxon>Eukaryota</taxon>
        <taxon>Fungi</taxon>
        <taxon>Dikarya</taxon>
        <taxon>Ascomycota</taxon>
        <taxon>Pezizomycotina</taxon>
        <taxon>Sordariomycetes</taxon>
        <taxon>Sordariomycetidae</taxon>
        <taxon>Togniniales</taxon>
        <taxon>Togniniaceae</taxon>
        <taxon>Phaeoacremonium</taxon>
    </lineage>
</organism>
<evidence type="ECO:0000256" key="13">
    <source>
        <dbReference type="ARBA" id="ARBA00048721"/>
    </source>
</evidence>
<evidence type="ECO:0000256" key="2">
    <source>
        <dbReference type="ARBA" id="ARBA00004658"/>
    </source>
</evidence>
<dbReference type="InterPro" id="IPR051182">
    <property type="entry name" value="Euk_NMN_adenylyltrnsfrase"/>
</dbReference>